<dbReference type="PANTHER" id="PTHR23268">
    <property type="entry name" value="T-CELL RECEPTOR BETA CHAIN"/>
    <property type="match status" value="1"/>
</dbReference>
<dbReference type="InterPro" id="IPR007110">
    <property type="entry name" value="Ig-like_dom"/>
</dbReference>
<keyword evidence="2" id="KW-0391">Immunity</keyword>
<evidence type="ECO:0000256" key="1">
    <source>
        <dbReference type="ARBA" id="ARBA00022729"/>
    </source>
</evidence>
<dbReference type="SUPFAM" id="SSF48726">
    <property type="entry name" value="Immunoglobulin"/>
    <property type="match status" value="1"/>
</dbReference>
<dbReference type="OrthoDB" id="9803478at2759"/>
<organism evidence="4 5">
    <name type="scientific">Eleutherodactylus coqui</name>
    <name type="common">Puerto Rican coqui</name>
    <dbReference type="NCBI Taxonomy" id="57060"/>
    <lineage>
        <taxon>Eukaryota</taxon>
        <taxon>Metazoa</taxon>
        <taxon>Chordata</taxon>
        <taxon>Craniata</taxon>
        <taxon>Vertebrata</taxon>
        <taxon>Euteleostomi</taxon>
        <taxon>Amphibia</taxon>
        <taxon>Batrachia</taxon>
        <taxon>Anura</taxon>
        <taxon>Neobatrachia</taxon>
        <taxon>Hyloidea</taxon>
        <taxon>Eleutherodactylidae</taxon>
        <taxon>Eleutherodactylinae</taxon>
        <taxon>Eleutherodactylus</taxon>
        <taxon>Eleutherodactylus</taxon>
    </lineage>
</organism>
<dbReference type="InterPro" id="IPR013106">
    <property type="entry name" value="Ig_V-set"/>
</dbReference>
<comment type="caution">
    <text evidence="4">The sequence shown here is derived from an EMBL/GenBank/DDBJ whole genome shotgun (WGS) entry which is preliminary data.</text>
</comment>
<sequence length="112" mass="12888">MVSPSFSAGLALKATITQSPEHLVGKVGSEVIMNCEQRTTDHEWMYWYYHSRGQELRLVTRMLRGDKPNYENGYQTGYEMNRTEKDKHSTLRIMSLASKDQGLYFCASSDAR</sequence>
<keyword evidence="1" id="KW-0732">Signal</keyword>
<dbReference type="SMART" id="SM00406">
    <property type="entry name" value="IGv"/>
    <property type="match status" value="1"/>
</dbReference>
<accession>A0A8J6EMC0</accession>
<dbReference type="PANTHER" id="PTHR23268:SF117">
    <property type="entry name" value="T CELL RECEPTOR BETA VARIABLE 29-1"/>
    <property type="match status" value="1"/>
</dbReference>
<evidence type="ECO:0000313" key="5">
    <source>
        <dbReference type="Proteomes" id="UP000770717"/>
    </source>
</evidence>
<dbReference type="EMBL" id="WNTK01000138">
    <property type="protein sequence ID" value="KAG9471491.1"/>
    <property type="molecule type" value="Genomic_DNA"/>
</dbReference>
<dbReference type="InterPro" id="IPR036179">
    <property type="entry name" value="Ig-like_dom_sf"/>
</dbReference>
<dbReference type="Pfam" id="PF07686">
    <property type="entry name" value="V-set"/>
    <property type="match status" value="1"/>
</dbReference>
<feature type="domain" description="Ig-like" evidence="3">
    <location>
        <begin position="4"/>
        <end position="112"/>
    </location>
</feature>
<gene>
    <name evidence="4" type="ORF">GDO78_014535</name>
</gene>
<evidence type="ECO:0000256" key="2">
    <source>
        <dbReference type="ARBA" id="ARBA00022859"/>
    </source>
</evidence>
<dbReference type="InterPro" id="IPR050413">
    <property type="entry name" value="TCR_beta_variable"/>
</dbReference>
<dbReference type="GO" id="GO:0007166">
    <property type="term" value="P:cell surface receptor signaling pathway"/>
    <property type="evidence" value="ECO:0007669"/>
    <property type="project" value="TreeGrafter"/>
</dbReference>
<evidence type="ECO:0000313" key="4">
    <source>
        <dbReference type="EMBL" id="KAG9471491.1"/>
    </source>
</evidence>
<evidence type="ECO:0000259" key="3">
    <source>
        <dbReference type="PROSITE" id="PS50835"/>
    </source>
</evidence>
<dbReference type="PROSITE" id="PS50835">
    <property type="entry name" value="IG_LIKE"/>
    <property type="match status" value="1"/>
</dbReference>
<dbReference type="Proteomes" id="UP000770717">
    <property type="component" value="Unassembled WGS sequence"/>
</dbReference>
<dbReference type="GO" id="GO:0005886">
    <property type="term" value="C:plasma membrane"/>
    <property type="evidence" value="ECO:0007669"/>
    <property type="project" value="TreeGrafter"/>
</dbReference>
<dbReference type="AlphaFoldDB" id="A0A8J6EMC0"/>
<dbReference type="GO" id="GO:0002376">
    <property type="term" value="P:immune system process"/>
    <property type="evidence" value="ECO:0007669"/>
    <property type="project" value="UniProtKB-KW"/>
</dbReference>
<reference evidence="4" key="1">
    <citation type="thesis" date="2020" institute="ProQuest LLC" country="789 East Eisenhower Parkway, Ann Arbor, MI, USA">
        <title>Comparative Genomics and Chromosome Evolution.</title>
        <authorList>
            <person name="Mudd A.B."/>
        </authorList>
    </citation>
    <scope>NUCLEOTIDE SEQUENCE</scope>
    <source>
        <strain evidence="4">HN-11 Male</strain>
        <tissue evidence="4">Kidney and liver</tissue>
    </source>
</reference>
<dbReference type="Gene3D" id="2.60.40.10">
    <property type="entry name" value="Immunoglobulins"/>
    <property type="match status" value="1"/>
</dbReference>
<name>A0A8J6EMC0_ELECQ</name>
<keyword evidence="5" id="KW-1185">Reference proteome</keyword>
<proteinExistence type="predicted"/>
<dbReference type="InterPro" id="IPR013783">
    <property type="entry name" value="Ig-like_fold"/>
</dbReference>
<protein>
    <recommendedName>
        <fullName evidence="3">Ig-like domain-containing protein</fullName>
    </recommendedName>
</protein>